<dbReference type="InterPro" id="IPR001296">
    <property type="entry name" value="Glyco_trans_1"/>
</dbReference>
<dbReference type="OrthoDB" id="9797829at2"/>
<evidence type="ECO:0000259" key="3">
    <source>
        <dbReference type="Pfam" id="PF13439"/>
    </source>
</evidence>
<proteinExistence type="predicted"/>
<dbReference type="GO" id="GO:0016757">
    <property type="term" value="F:glycosyltransferase activity"/>
    <property type="evidence" value="ECO:0007669"/>
    <property type="project" value="InterPro"/>
</dbReference>
<evidence type="ECO:0000259" key="2">
    <source>
        <dbReference type="Pfam" id="PF00534"/>
    </source>
</evidence>
<dbReference type="SUPFAM" id="SSF53756">
    <property type="entry name" value="UDP-Glycosyltransferase/glycogen phosphorylase"/>
    <property type="match status" value="1"/>
</dbReference>
<evidence type="ECO:0000313" key="4">
    <source>
        <dbReference type="EMBL" id="TQE91438.1"/>
    </source>
</evidence>
<keyword evidence="1 4" id="KW-0808">Transferase</keyword>
<dbReference type="GO" id="GO:0009103">
    <property type="term" value="P:lipopolysaccharide biosynthetic process"/>
    <property type="evidence" value="ECO:0007669"/>
    <property type="project" value="TreeGrafter"/>
</dbReference>
<dbReference type="Proteomes" id="UP000315753">
    <property type="component" value="Unassembled WGS sequence"/>
</dbReference>
<dbReference type="RefSeq" id="WP_141601753.1">
    <property type="nucleotide sequence ID" value="NZ_JARMSB010000005.1"/>
</dbReference>
<dbReference type="AlphaFoldDB" id="A0A540V3Z9"/>
<evidence type="ECO:0000313" key="5">
    <source>
        <dbReference type="Proteomes" id="UP000315753"/>
    </source>
</evidence>
<reference evidence="4 5" key="1">
    <citation type="submission" date="2019-06" db="EMBL/GenBank/DDBJ databases">
        <title>Genome sequence of Ureibacillus terrenus.</title>
        <authorList>
            <person name="Maclea K.S."/>
            <person name="Simoes M."/>
        </authorList>
    </citation>
    <scope>NUCLEOTIDE SEQUENCE [LARGE SCALE GENOMIC DNA]</scope>
    <source>
        <strain evidence="4 5">ATCC BAA-384</strain>
    </source>
</reference>
<evidence type="ECO:0000256" key="1">
    <source>
        <dbReference type="ARBA" id="ARBA00022679"/>
    </source>
</evidence>
<comment type="caution">
    <text evidence="4">The sequence shown here is derived from an EMBL/GenBank/DDBJ whole genome shotgun (WGS) entry which is preliminary data.</text>
</comment>
<sequence>MEKVFVISNMYPSKEHPSFGIFVKNQVEALRSKNIDVIVAANADPRTGKKNTILKYGKWANEVLKKAWKYRKSISVSHAHYVFPSGVFSLLMKKMFHIPYVVTAHGGDIERMAKKNNIIRNWTEKILQESSHVIAVGPVLAEQIEKEYRIPRERILVCSMGVDCKRFRPGDKMRARRELQLDEHAFIYLFVGNVIRQKGVEELLLAFQQVKKQSDQDVKLVIIGSQRDVNFVDSLKPLVDEDVIMRGPMEQSELVKWYQACDVFVLPSHLEGFGLVALEAIAAGKPVIASDVGGLTYLLRDGAGHLVEPKNPNALAGEMMKALTTPKEQYMNQEAREKVLHLHDAEEITKRVIRLYESAADGGRSDE</sequence>
<organism evidence="4 5">
    <name type="scientific">Ureibacillus terrenus</name>
    <dbReference type="NCBI Taxonomy" id="118246"/>
    <lineage>
        <taxon>Bacteria</taxon>
        <taxon>Bacillati</taxon>
        <taxon>Bacillota</taxon>
        <taxon>Bacilli</taxon>
        <taxon>Bacillales</taxon>
        <taxon>Caryophanaceae</taxon>
        <taxon>Ureibacillus</taxon>
    </lineage>
</organism>
<accession>A0A540V3Z9</accession>
<dbReference type="EMBL" id="VIGD01000005">
    <property type="protein sequence ID" value="TQE91438.1"/>
    <property type="molecule type" value="Genomic_DNA"/>
</dbReference>
<feature type="domain" description="Glycosyltransferase subfamily 4-like N-terminal" evidence="3">
    <location>
        <begin position="22"/>
        <end position="166"/>
    </location>
</feature>
<keyword evidence="5" id="KW-1185">Reference proteome</keyword>
<gene>
    <name evidence="4" type="ORF">FKZ59_05530</name>
</gene>
<dbReference type="Gene3D" id="3.40.50.2000">
    <property type="entry name" value="Glycogen Phosphorylase B"/>
    <property type="match status" value="2"/>
</dbReference>
<protein>
    <submittedName>
        <fullName evidence="4">Glycosyltransferase family 4 protein</fullName>
    </submittedName>
</protein>
<dbReference type="InterPro" id="IPR028098">
    <property type="entry name" value="Glyco_trans_4-like_N"/>
</dbReference>
<dbReference type="PANTHER" id="PTHR46401:SF2">
    <property type="entry name" value="GLYCOSYLTRANSFERASE WBBK-RELATED"/>
    <property type="match status" value="1"/>
</dbReference>
<dbReference type="Pfam" id="PF00534">
    <property type="entry name" value="Glycos_transf_1"/>
    <property type="match status" value="1"/>
</dbReference>
<dbReference type="PANTHER" id="PTHR46401">
    <property type="entry name" value="GLYCOSYLTRANSFERASE WBBK-RELATED"/>
    <property type="match status" value="1"/>
</dbReference>
<feature type="domain" description="Glycosyl transferase family 1" evidence="2">
    <location>
        <begin position="174"/>
        <end position="337"/>
    </location>
</feature>
<dbReference type="Pfam" id="PF13439">
    <property type="entry name" value="Glyco_transf_4"/>
    <property type="match status" value="1"/>
</dbReference>
<name>A0A540V3Z9_9BACL</name>